<evidence type="ECO:0000313" key="5">
    <source>
        <dbReference type="EMBL" id="SPE27180.1"/>
    </source>
</evidence>
<keyword evidence="2 5" id="KW-0808">Transferase</keyword>
<proteinExistence type="predicted"/>
<dbReference type="Gene3D" id="3.40.50.150">
    <property type="entry name" value="Vaccinia Virus protein VP39"/>
    <property type="match status" value="1"/>
</dbReference>
<evidence type="ECO:0000256" key="1">
    <source>
        <dbReference type="ARBA" id="ARBA00022603"/>
    </source>
</evidence>
<protein>
    <submittedName>
        <fullName evidence="5">Methyltransferase type 12</fullName>
    </submittedName>
</protein>
<dbReference type="AlphaFoldDB" id="A0A2N9LVE1"/>
<dbReference type="SUPFAM" id="SSF53335">
    <property type="entry name" value="S-adenosyl-L-methionine-dependent methyltransferases"/>
    <property type="match status" value="1"/>
</dbReference>
<dbReference type="GO" id="GO:0032259">
    <property type="term" value="P:methylation"/>
    <property type="evidence" value="ECO:0007669"/>
    <property type="project" value="UniProtKB-KW"/>
</dbReference>
<feature type="domain" description="Methyltransferase" evidence="4">
    <location>
        <begin position="65"/>
        <end position="156"/>
    </location>
</feature>
<dbReference type="CDD" id="cd02440">
    <property type="entry name" value="AdoMet_MTases"/>
    <property type="match status" value="1"/>
</dbReference>
<dbReference type="Pfam" id="PF13649">
    <property type="entry name" value="Methyltransf_25"/>
    <property type="match status" value="1"/>
</dbReference>
<dbReference type="Proteomes" id="UP000239735">
    <property type="component" value="Unassembled WGS sequence"/>
</dbReference>
<dbReference type="InterPro" id="IPR041698">
    <property type="entry name" value="Methyltransf_25"/>
</dbReference>
<dbReference type="PANTHER" id="PTHR43464:SF19">
    <property type="entry name" value="UBIQUINONE BIOSYNTHESIS O-METHYLTRANSFERASE, MITOCHONDRIAL"/>
    <property type="match status" value="1"/>
</dbReference>
<sequence>MPSDTLDFGHRAQLTELIDEPCRRDELRPCLRDVARLNRWFFGYRPTLEWLESVAPIVATRPVRILDVGCGYGDGLRRIGRWARTRGIKVELTGIDINPDAVAIAAEATPPASGIRWIAADVFAYAPVQPIDFVVSALFTHHLVENDVICFLQWMEQHAVRGWFINDLSRAAAPYHLLRLFSRLARLHPFVQHDGPVSIARAFVPKDWQRMCAAAGLNDHAASIKAFTPARLCVARTKPQ</sequence>
<keyword evidence="3" id="KW-0949">S-adenosyl-L-methionine</keyword>
<dbReference type="PANTHER" id="PTHR43464">
    <property type="entry name" value="METHYLTRANSFERASE"/>
    <property type="match status" value="1"/>
</dbReference>
<evidence type="ECO:0000256" key="3">
    <source>
        <dbReference type="ARBA" id="ARBA00022691"/>
    </source>
</evidence>
<gene>
    <name evidence="5" type="ORF">SBA5_580059</name>
</gene>
<evidence type="ECO:0000256" key="2">
    <source>
        <dbReference type="ARBA" id="ARBA00022679"/>
    </source>
</evidence>
<dbReference type="InterPro" id="IPR029063">
    <property type="entry name" value="SAM-dependent_MTases_sf"/>
</dbReference>
<keyword evidence="1 5" id="KW-0489">Methyltransferase</keyword>
<accession>A0A2N9LVE1</accession>
<organism evidence="5 6">
    <name type="scientific">Candidatus Sulfuritelmatomonas gaucii</name>
    <dbReference type="NCBI Taxonomy" id="2043161"/>
    <lineage>
        <taxon>Bacteria</taxon>
        <taxon>Pseudomonadati</taxon>
        <taxon>Acidobacteriota</taxon>
        <taxon>Terriglobia</taxon>
        <taxon>Terriglobales</taxon>
        <taxon>Acidobacteriaceae</taxon>
        <taxon>Candidatus Sulfuritelmatomonas</taxon>
    </lineage>
</organism>
<reference evidence="6" key="1">
    <citation type="submission" date="2018-02" db="EMBL/GenBank/DDBJ databases">
        <authorList>
            <person name="Hausmann B."/>
        </authorList>
    </citation>
    <scope>NUCLEOTIDE SEQUENCE [LARGE SCALE GENOMIC DNA]</scope>
    <source>
        <strain evidence="6">Peat soil MAG SbA5</strain>
    </source>
</reference>
<name>A0A2N9LVE1_9BACT</name>
<dbReference type="GO" id="GO:0008168">
    <property type="term" value="F:methyltransferase activity"/>
    <property type="evidence" value="ECO:0007669"/>
    <property type="project" value="UniProtKB-KW"/>
</dbReference>
<evidence type="ECO:0000259" key="4">
    <source>
        <dbReference type="Pfam" id="PF13649"/>
    </source>
</evidence>
<dbReference type="OrthoDB" id="9800454at2"/>
<dbReference type="EMBL" id="OKRB01000117">
    <property type="protein sequence ID" value="SPE27180.1"/>
    <property type="molecule type" value="Genomic_DNA"/>
</dbReference>
<evidence type="ECO:0000313" key="6">
    <source>
        <dbReference type="Proteomes" id="UP000239735"/>
    </source>
</evidence>